<gene>
    <name evidence="1" type="ORF">PODLI_1B007711</name>
</gene>
<evidence type="ECO:0000313" key="1">
    <source>
        <dbReference type="EMBL" id="CAI5771701.1"/>
    </source>
</evidence>
<sequence length="124" mass="14272">MTQREERRRDQGFPQAIRDSSTHFSPLLVQEDKRSLFAVTPGNWVVCKSLEWINPFCITFYGKAHLSFGTDFRNGLSLRTKLTSNKKVSFKSARTILVFESILSPSSCYEIVGGHSRRHRDFSK</sequence>
<reference evidence="1" key="1">
    <citation type="submission" date="2022-12" db="EMBL/GenBank/DDBJ databases">
        <authorList>
            <person name="Alioto T."/>
            <person name="Alioto T."/>
            <person name="Gomez Garrido J."/>
        </authorList>
    </citation>
    <scope>NUCLEOTIDE SEQUENCE</scope>
</reference>
<proteinExistence type="predicted"/>
<dbReference type="Proteomes" id="UP001178461">
    <property type="component" value="Chromosome 4"/>
</dbReference>
<evidence type="ECO:0000313" key="2">
    <source>
        <dbReference type="Proteomes" id="UP001178461"/>
    </source>
</evidence>
<protein>
    <submittedName>
        <fullName evidence="1">Uncharacterized protein</fullName>
    </submittedName>
</protein>
<dbReference type="EMBL" id="OX395129">
    <property type="protein sequence ID" value="CAI5771701.1"/>
    <property type="molecule type" value="Genomic_DNA"/>
</dbReference>
<organism evidence="1 2">
    <name type="scientific">Podarcis lilfordi</name>
    <name type="common">Lilford's wall lizard</name>
    <dbReference type="NCBI Taxonomy" id="74358"/>
    <lineage>
        <taxon>Eukaryota</taxon>
        <taxon>Metazoa</taxon>
        <taxon>Chordata</taxon>
        <taxon>Craniata</taxon>
        <taxon>Vertebrata</taxon>
        <taxon>Euteleostomi</taxon>
        <taxon>Lepidosauria</taxon>
        <taxon>Squamata</taxon>
        <taxon>Bifurcata</taxon>
        <taxon>Unidentata</taxon>
        <taxon>Episquamata</taxon>
        <taxon>Laterata</taxon>
        <taxon>Lacertibaenia</taxon>
        <taxon>Lacertidae</taxon>
        <taxon>Podarcis</taxon>
    </lineage>
</organism>
<accession>A0AA35P145</accession>
<name>A0AA35P145_9SAUR</name>
<keyword evidence="2" id="KW-1185">Reference proteome</keyword>
<dbReference type="AlphaFoldDB" id="A0AA35P145"/>